<evidence type="ECO:0000256" key="4">
    <source>
        <dbReference type="ARBA" id="ARBA00022679"/>
    </source>
</evidence>
<evidence type="ECO:0000256" key="2">
    <source>
        <dbReference type="ARBA" id="ARBA00012438"/>
    </source>
</evidence>
<dbReference type="InterPro" id="IPR013656">
    <property type="entry name" value="PAS_4"/>
</dbReference>
<dbReference type="InterPro" id="IPR011102">
    <property type="entry name" value="Sig_transdc_His_kinase_HWE"/>
</dbReference>
<gene>
    <name evidence="10" type="ORF">GCM10010989_01830</name>
</gene>
<evidence type="ECO:0000256" key="5">
    <source>
        <dbReference type="ARBA" id="ARBA00022741"/>
    </source>
</evidence>
<dbReference type="Pfam" id="PF07536">
    <property type="entry name" value="HWE_HK"/>
    <property type="match status" value="1"/>
</dbReference>
<dbReference type="GO" id="GO:0004673">
    <property type="term" value="F:protein histidine kinase activity"/>
    <property type="evidence" value="ECO:0007669"/>
    <property type="project" value="UniProtKB-EC"/>
</dbReference>
<accession>A0A917DEW4</accession>
<evidence type="ECO:0000313" key="11">
    <source>
        <dbReference type="Proteomes" id="UP000598997"/>
    </source>
</evidence>
<evidence type="ECO:0000313" key="10">
    <source>
        <dbReference type="EMBL" id="GGD31366.1"/>
    </source>
</evidence>
<name>A0A917DEW4_9SPHN</name>
<keyword evidence="4" id="KW-0808">Transferase</keyword>
<dbReference type="InterPro" id="IPR036890">
    <property type="entry name" value="HATPase_C_sf"/>
</dbReference>
<dbReference type="EC" id="2.7.13.3" evidence="2"/>
<keyword evidence="11" id="KW-1185">Reference proteome</keyword>
<dbReference type="EMBL" id="BMIO01000001">
    <property type="protein sequence ID" value="GGD31366.1"/>
    <property type="molecule type" value="Genomic_DNA"/>
</dbReference>
<evidence type="ECO:0000256" key="3">
    <source>
        <dbReference type="ARBA" id="ARBA00022553"/>
    </source>
</evidence>
<keyword evidence="3" id="KW-0597">Phosphoprotein</keyword>
<dbReference type="Gene3D" id="3.30.565.10">
    <property type="entry name" value="Histidine kinase-like ATPase, C-terminal domain"/>
    <property type="match status" value="1"/>
</dbReference>
<evidence type="ECO:0000256" key="1">
    <source>
        <dbReference type="ARBA" id="ARBA00000085"/>
    </source>
</evidence>
<dbReference type="GO" id="GO:0005524">
    <property type="term" value="F:ATP binding"/>
    <property type="evidence" value="ECO:0007669"/>
    <property type="project" value="UniProtKB-KW"/>
</dbReference>
<dbReference type="NCBIfam" id="TIGR00229">
    <property type="entry name" value="sensory_box"/>
    <property type="match status" value="1"/>
</dbReference>
<feature type="domain" description="PAS fold-4" evidence="9">
    <location>
        <begin position="22"/>
        <end position="131"/>
    </location>
</feature>
<feature type="domain" description="Signal transduction histidine kinase HWE region" evidence="8">
    <location>
        <begin position="142"/>
        <end position="218"/>
    </location>
</feature>
<comment type="caution">
    <text evidence="10">The sequence shown here is derived from an EMBL/GenBank/DDBJ whole genome shotgun (WGS) entry which is preliminary data.</text>
</comment>
<evidence type="ECO:0000259" key="8">
    <source>
        <dbReference type="Pfam" id="PF07536"/>
    </source>
</evidence>
<dbReference type="OrthoDB" id="9760752at2"/>
<dbReference type="Proteomes" id="UP000598997">
    <property type="component" value="Unassembled WGS sequence"/>
</dbReference>
<evidence type="ECO:0000256" key="6">
    <source>
        <dbReference type="ARBA" id="ARBA00022777"/>
    </source>
</evidence>
<keyword evidence="6 10" id="KW-0418">Kinase</keyword>
<dbReference type="InterPro" id="IPR000014">
    <property type="entry name" value="PAS"/>
</dbReference>
<dbReference type="Gene3D" id="3.30.450.20">
    <property type="entry name" value="PAS domain"/>
    <property type="match status" value="1"/>
</dbReference>
<keyword evidence="7" id="KW-0067">ATP-binding</keyword>
<organism evidence="10 11">
    <name type="scientific">Croceicoccus pelagius</name>
    <dbReference type="NCBI Taxonomy" id="1703341"/>
    <lineage>
        <taxon>Bacteria</taxon>
        <taxon>Pseudomonadati</taxon>
        <taxon>Pseudomonadota</taxon>
        <taxon>Alphaproteobacteria</taxon>
        <taxon>Sphingomonadales</taxon>
        <taxon>Erythrobacteraceae</taxon>
        <taxon>Croceicoccus</taxon>
    </lineage>
</organism>
<dbReference type="Pfam" id="PF08448">
    <property type="entry name" value="PAS_4"/>
    <property type="match status" value="1"/>
</dbReference>
<dbReference type="RefSeq" id="WP_156521782.1">
    <property type="nucleotide sequence ID" value="NZ_BMIO01000001.1"/>
</dbReference>
<dbReference type="PANTHER" id="PTHR41523">
    <property type="entry name" value="TWO-COMPONENT SYSTEM SENSOR PROTEIN"/>
    <property type="match status" value="1"/>
</dbReference>
<keyword evidence="5" id="KW-0547">Nucleotide-binding</keyword>
<evidence type="ECO:0000259" key="9">
    <source>
        <dbReference type="Pfam" id="PF08448"/>
    </source>
</evidence>
<dbReference type="PANTHER" id="PTHR41523:SF8">
    <property type="entry name" value="ETHYLENE RESPONSE SENSOR PROTEIN"/>
    <property type="match status" value="1"/>
</dbReference>
<dbReference type="InterPro" id="IPR035965">
    <property type="entry name" value="PAS-like_dom_sf"/>
</dbReference>
<dbReference type="SUPFAM" id="SSF55785">
    <property type="entry name" value="PYP-like sensor domain (PAS domain)"/>
    <property type="match status" value="1"/>
</dbReference>
<evidence type="ECO:0000256" key="7">
    <source>
        <dbReference type="ARBA" id="ARBA00022840"/>
    </source>
</evidence>
<sequence>MSDVVRLRNSGVDDRELLWAILDQSPDCIKVLSLGGELEYMNPNGRHAMQIDDFADVVGRDLVTMWPEESQALLAGAISEGAKGRKTRFEAFCPTAKGEDRWWEVLVSPIRDKHGWPAHLLCTSRNITANRKRDGRSDEADLIHKASNQLALIGALSRISLGNDASARARSERLMERLDRLNVALGLSAKSGADAISLSELLDRVLAAPKRSERFSMSKGQRGRIDAETARTIALVLGELESNANMHGALSGKGGKIDLRITECGDEAEFIWREWVDAAPPGDMLPGTGLRLIMRMSAALPGPATHTWDANGLTVSFRVPLFRAA</sequence>
<proteinExistence type="predicted"/>
<reference evidence="10 11" key="1">
    <citation type="journal article" date="2014" name="Int. J. Syst. Evol. Microbiol.">
        <title>Complete genome sequence of Corynebacterium casei LMG S-19264T (=DSM 44701T), isolated from a smear-ripened cheese.</title>
        <authorList>
            <consortium name="US DOE Joint Genome Institute (JGI-PGF)"/>
            <person name="Walter F."/>
            <person name="Albersmeier A."/>
            <person name="Kalinowski J."/>
            <person name="Ruckert C."/>
        </authorList>
    </citation>
    <scope>NUCLEOTIDE SEQUENCE [LARGE SCALE GENOMIC DNA]</scope>
    <source>
        <strain evidence="10 11">CGMCC 1.15358</strain>
    </source>
</reference>
<protein>
    <recommendedName>
        <fullName evidence="2">histidine kinase</fullName>
        <ecNumber evidence="2">2.7.13.3</ecNumber>
    </recommendedName>
</protein>
<comment type="catalytic activity">
    <reaction evidence="1">
        <text>ATP + protein L-histidine = ADP + protein N-phospho-L-histidine.</text>
        <dbReference type="EC" id="2.7.13.3"/>
    </reaction>
</comment>
<dbReference type="AlphaFoldDB" id="A0A917DEW4"/>
<dbReference type="CDD" id="cd00130">
    <property type="entry name" value="PAS"/>
    <property type="match status" value="1"/>
</dbReference>